<evidence type="ECO:0000313" key="3">
    <source>
        <dbReference type="Proteomes" id="UP000005141"/>
    </source>
</evidence>
<dbReference type="InterPro" id="IPR041206">
    <property type="entry name" value="HEPN/RES_NTD1"/>
</dbReference>
<protein>
    <recommendedName>
        <fullName evidence="1">RES domain-containing protein</fullName>
    </recommendedName>
</protein>
<evidence type="ECO:0000259" key="1">
    <source>
        <dbReference type="SMART" id="SM00953"/>
    </source>
</evidence>
<dbReference type="SMART" id="SM00953">
    <property type="entry name" value="RES"/>
    <property type="match status" value="1"/>
</dbReference>
<dbReference type="EMBL" id="ADGI01000051">
    <property type="protein sequence ID" value="EGV30545.1"/>
    <property type="molecule type" value="Genomic_DNA"/>
</dbReference>
<reference evidence="2 3" key="1">
    <citation type="submission" date="2011-07" db="EMBL/GenBank/DDBJ databases">
        <title>The Genome Sequence of Prevotella oulorum F0390.</title>
        <authorList>
            <consortium name="The Broad Institute Genome Sequencing Platform"/>
            <consortium name="The Broad Institute Genome Sequencing Center for Infectious Disease"/>
            <person name="Earl A."/>
            <person name="Ward D."/>
            <person name="Feldgarden M."/>
            <person name="Gevers D."/>
            <person name="Izard J."/>
            <person name="Ganesan A."/>
            <person name="Baranova O.V."/>
            <person name="Blanton J.M."/>
            <person name="Tanner A.C."/>
            <person name="Dewhirst F.E."/>
            <person name="Young S.K."/>
            <person name="Zeng Q."/>
            <person name="Gargeya S."/>
            <person name="Fitzgerald M."/>
            <person name="Haas B."/>
            <person name="Abouelleil A."/>
            <person name="Alvarado L."/>
            <person name="Arachchi H.M."/>
            <person name="Berlin A."/>
            <person name="Brown A."/>
            <person name="Chapman S.B."/>
            <person name="Chen Z."/>
            <person name="Dunbar C."/>
            <person name="Freedman E."/>
            <person name="Gearin G."/>
            <person name="Gellesch M."/>
            <person name="Goldberg J."/>
            <person name="Griggs A."/>
            <person name="Gujja S."/>
            <person name="Heiman D."/>
            <person name="Howarth C."/>
            <person name="Larson L."/>
            <person name="Lui A."/>
            <person name="MacDonald P.J.P."/>
            <person name="Mehta T."/>
            <person name="Montmayeur A."/>
            <person name="Murphy C."/>
            <person name="Neiman D."/>
            <person name="Pearson M."/>
            <person name="Priest M."/>
            <person name="Roberts A."/>
            <person name="Saif S."/>
            <person name="Shea T."/>
            <person name="Shenoy N."/>
            <person name="Sisk P."/>
            <person name="Stolte C."/>
            <person name="Sykes S."/>
            <person name="Wortman J."/>
            <person name="Nusbaum C."/>
            <person name="Birren B."/>
        </authorList>
    </citation>
    <scope>NUCLEOTIDE SEQUENCE [LARGE SCALE GENOMIC DNA]</scope>
    <source>
        <strain evidence="2 3">F0390</strain>
    </source>
</reference>
<sequence>MGRVKELMMEEEELFSRGYVTPDEENKYVCLSHFTNSHLKQFILDNSRMGKCSYCKCKTKVCKFTAFMDFVGERLTNYLGPIDDEGLYLASGFLDKDEDEIPGYKRRGPYIAPSDVEYYTDIEDLMFDFELITDNDKLTEDIASCFNVDCWIRKDPTALLYHEEMAYAWEKFSERVKKQRYTFFRDISYYKDTVDTHGEEIDILSEVGEKVCLLEDILKAGTYIYRGRPNGDGAPYKLFEELTAPPIKFAKTNRMSPVGVSMFYGAFEEKTCCKEIRHYLEEKETIIYVGKFRTTKDLKLINLCNIPKPSFWMKNENDWQTFLFLKQFHDEISKPISTDKPELDYIPSQAFSEYLRFIQRAKDGSHFDGIIYKSSLVGTDNIVLFYDDKTSANILELISVEEKICKI</sequence>
<feature type="domain" description="RES" evidence="1">
    <location>
        <begin position="238"/>
        <end position="398"/>
    </location>
</feature>
<dbReference type="InterPro" id="IPR014914">
    <property type="entry name" value="RES_dom"/>
</dbReference>
<dbReference type="eggNOG" id="ENOG502Z9NV">
    <property type="taxonomic scope" value="Bacteria"/>
</dbReference>
<dbReference type="OrthoDB" id="648213at2"/>
<accession>G1WCK3</accession>
<gene>
    <name evidence="2" type="ORF">HMPREF9431_01554</name>
</gene>
<dbReference type="Pfam" id="PF08808">
    <property type="entry name" value="RES"/>
    <property type="match status" value="1"/>
</dbReference>
<dbReference type="AlphaFoldDB" id="G1WCK3"/>
<comment type="caution">
    <text evidence="2">The sequence shown here is derived from an EMBL/GenBank/DDBJ whole genome shotgun (WGS) entry which is preliminary data.</text>
</comment>
<dbReference type="GeneID" id="95426160"/>
<dbReference type="HOGENOM" id="CLU_042379_0_1_10"/>
<dbReference type="PATRIC" id="fig|702438.4.peg.1606"/>
<organism evidence="2 3">
    <name type="scientific">Segatella oulorum F0390</name>
    <dbReference type="NCBI Taxonomy" id="702438"/>
    <lineage>
        <taxon>Bacteria</taxon>
        <taxon>Pseudomonadati</taxon>
        <taxon>Bacteroidota</taxon>
        <taxon>Bacteroidia</taxon>
        <taxon>Bacteroidales</taxon>
        <taxon>Prevotellaceae</taxon>
        <taxon>Segatella</taxon>
    </lineage>
</organism>
<evidence type="ECO:0000313" key="2">
    <source>
        <dbReference type="EMBL" id="EGV30545.1"/>
    </source>
</evidence>
<keyword evidence="3" id="KW-1185">Reference proteome</keyword>
<proteinExistence type="predicted"/>
<dbReference type="Pfam" id="PF18870">
    <property type="entry name" value="HEPN_RES_NTD1"/>
    <property type="match status" value="1"/>
</dbReference>
<dbReference type="Proteomes" id="UP000005141">
    <property type="component" value="Unassembled WGS sequence"/>
</dbReference>
<name>G1WCK3_9BACT</name>
<dbReference type="RefSeq" id="WP_004380601.1">
    <property type="nucleotide sequence ID" value="NZ_JH114216.1"/>
</dbReference>